<dbReference type="Proteomes" id="UP000000437">
    <property type="component" value="Chromosome 3"/>
</dbReference>
<evidence type="ECO:0000313" key="2">
    <source>
        <dbReference type="RefSeq" id="XP_073793908.1"/>
    </source>
</evidence>
<gene>
    <name evidence="2" type="primary">pycr1a</name>
    <name evidence="2" type="synonym">pycr1</name>
    <name evidence="2" type="synonym">zgc:73112</name>
</gene>
<keyword evidence="1" id="KW-1185">Reference proteome</keyword>
<proteinExistence type="predicted"/>
<name>A0AC58II33_DANRE</name>
<protein>
    <submittedName>
        <fullName evidence="2">Pyrroline-5-carboxylate reductase 1a isoform X1</fullName>
    </submittedName>
</protein>
<accession>A0AC58II33</accession>
<reference evidence="2" key="1">
    <citation type="submission" date="2025-08" db="UniProtKB">
        <authorList>
            <consortium name="RefSeq"/>
        </authorList>
    </citation>
    <scope>IDENTIFICATION</scope>
    <source>
        <strain evidence="2">Tuebingen</strain>
        <tissue evidence="2">Fibroblasts and whole tissue</tissue>
    </source>
</reference>
<dbReference type="RefSeq" id="XP_073793908.1">
    <property type="nucleotide sequence ID" value="XM_073937807.1"/>
</dbReference>
<sequence>MSVGFIGAGQLAHALVKGFTAAGVIATHRITASSPDTDLPTVIGLRKMGAFFTTSNKETVSKSDVLFLAVKPHIIPFVLDEIGPDIEDRHLIVSCAAGVTISSIEKKLLQYRSAPKVIRCMTNTPVVVREGATVYATGTHAEVEDGKLLEQLMASVGYCTEVEEDLIDAVTGLSGSGPAYAFTAVDALADGGVKMGLPRRLAVRLGAQALLGAAKMLLESEQHPGQLKDNVASPGGATIHALHVMESGGFRSLLINAVEASCIRTRELQYLADQEKISPAAIKKTTLDKVLQQPGVTAAGFEKEQSLSTQVKMITLWESVKWNQNQFCQIQTIAAAKNSFWAPDLVIAESISTEFGGKESLNVQLIYFGYTLLSEILSLNTACKLDLYKFPFDTQSCNITLQSAAYSNIDLKIFMLHDTGVLTNSSKQSFQSQGEWELLNISTIKSKFSPWYSYTDQLIYQITIRRRPLLHVINIMLPVFSFLVLDVTSFFMDVDGADKLSFKVTLLLAISVLLLILNDTLPSTADKVPLIGIYCSVIFSFIGISILETIFVNFLKARGADSRSSASADVAEQDDGVSGPQVNQDRNQNRQCQTSLCWMRLARITDMLFFILYISSIAVFLTMIGRVWYVL</sequence>
<organism evidence="1 2">
    <name type="scientific">Danio rerio</name>
    <name type="common">Zebrafish</name>
    <name type="synonym">Brachydanio rerio</name>
    <dbReference type="NCBI Taxonomy" id="7955"/>
    <lineage>
        <taxon>Eukaryota</taxon>
        <taxon>Metazoa</taxon>
        <taxon>Chordata</taxon>
        <taxon>Craniata</taxon>
        <taxon>Vertebrata</taxon>
        <taxon>Euteleostomi</taxon>
        <taxon>Actinopterygii</taxon>
        <taxon>Neopterygii</taxon>
        <taxon>Teleostei</taxon>
        <taxon>Ostariophysi</taxon>
        <taxon>Cypriniformes</taxon>
        <taxon>Danionidae</taxon>
        <taxon>Danioninae</taxon>
        <taxon>Danio</taxon>
    </lineage>
</organism>
<evidence type="ECO:0000313" key="1">
    <source>
        <dbReference type="Proteomes" id="UP000000437"/>
    </source>
</evidence>